<evidence type="ECO:0000313" key="6">
    <source>
        <dbReference type="Proteomes" id="UP000031549"/>
    </source>
</evidence>
<dbReference type="GO" id="GO:0004066">
    <property type="term" value="F:asparagine synthase (glutamine-hydrolyzing) activity"/>
    <property type="evidence" value="ECO:0007669"/>
    <property type="project" value="InterPro"/>
</dbReference>
<dbReference type="PANTHER" id="PTHR11772">
    <property type="entry name" value="ASPARAGINE SYNTHETASE"/>
    <property type="match status" value="1"/>
</dbReference>
<dbReference type="Gene3D" id="3.60.20.10">
    <property type="entry name" value="Glutamine Phosphoribosylpyrophosphate, subunit 1, domain 1"/>
    <property type="match status" value="1"/>
</dbReference>
<dbReference type="PANTHER" id="PTHR11772:SF2">
    <property type="entry name" value="ASPARAGINE SYNTHETASE [GLUTAMINE-HYDROLYZING]"/>
    <property type="match status" value="1"/>
</dbReference>
<dbReference type="PROSITE" id="PS51278">
    <property type="entry name" value="GATASE_TYPE_2"/>
    <property type="match status" value="1"/>
</dbReference>
<dbReference type="SUPFAM" id="SSF52402">
    <property type="entry name" value="Adenine nucleotide alpha hydrolases-like"/>
    <property type="match status" value="1"/>
</dbReference>
<dbReference type="InterPro" id="IPR001962">
    <property type="entry name" value="Asn_synthase"/>
</dbReference>
<sequence length="103" mass="11937">MFYARDRIGIVPLYYVENHNLLYIASELKALTFLNQKIKVLPPGHWKSQTGEPKRYFVPEYNNKNWKLSEFILQLHDTVINAVKKRVNTDLPVGVIYSGGLDS</sequence>
<name>A0A846H5F5_9CYAN</name>
<dbReference type="InterPro" id="IPR017932">
    <property type="entry name" value="GATase_2_dom"/>
</dbReference>
<dbReference type="GO" id="GO:0006529">
    <property type="term" value="P:asparagine biosynthetic process"/>
    <property type="evidence" value="ECO:0007669"/>
    <property type="project" value="InterPro"/>
</dbReference>
<evidence type="ECO:0000259" key="4">
    <source>
        <dbReference type="PROSITE" id="PS51278"/>
    </source>
</evidence>
<keyword evidence="2" id="KW-0547">Nucleotide-binding</keyword>
<keyword evidence="6" id="KW-1185">Reference proteome</keyword>
<dbReference type="Gene3D" id="3.40.50.620">
    <property type="entry name" value="HUPs"/>
    <property type="match status" value="1"/>
</dbReference>
<dbReference type="SUPFAM" id="SSF56235">
    <property type="entry name" value="N-terminal nucleophile aminohydrolases (Ntn hydrolases)"/>
    <property type="match status" value="1"/>
</dbReference>
<organism evidence="5 6">
    <name type="scientific">Hassallia byssoidea VB512170</name>
    <dbReference type="NCBI Taxonomy" id="1304833"/>
    <lineage>
        <taxon>Bacteria</taxon>
        <taxon>Bacillati</taxon>
        <taxon>Cyanobacteriota</taxon>
        <taxon>Cyanophyceae</taxon>
        <taxon>Nostocales</taxon>
        <taxon>Tolypothrichaceae</taxon>
        <taxon>Hassallia</taxon>
    </lineage>
</organism>
<evidence type="ECO:0000256" key="1">
    <source>
        <dbReference type="ARBA" id="ARBA00022598"/>
    </source>
</evidence>
<dbReference type="Proteomes" id="UP000031549">
    <property type="component" value="Unassembled WGS sequence"/>
</dbReference>
<comment type="caution">
    <text evidence="5">The sequence shown here is derived from an EMBL/GenBank/DDBJ whole genome shotgun (WGS) entry which is preliminary data.</text>
</comment>
<keyword evidence="1" id="KW-0436">Ligase</keyword>
<dbReference type="AlphaFoldDB" id="A0A846H5F5"/>
<dbReference type="Pfam" id="PF00733">
    <property type="entry name" value="Asn_synthase"/>
    <property type="match status" value="1"/>
</dbReference>
<evidence type="ECO:0000256" key="2">
    <source>
        <dbReference type="ARBA" id="ARBA00022741"/>
    </source>
</evidence>
<dbReference type="GO" id="GO:0005829">
    <property type="term" value="C:cytosol"/>
    <property type="evidence" value="ECO:0007669"/>
    <property type="project" value="TreeGrafter"/>
</dbReference>
<accession>A0A846H5F5</accession>
<dbReference type="InterPro" id="IPR029055">
    <property type="entry name" value="Ntn_hydrolases_N"/>
</dbReference>
<dbReference type="InterPro" id="IPR014729">
    <property type="entry name" value="Rossmann-like_a/b/a_fold"/>
</dbReference>
<dbReference type="Pfam" id="PF13537">
    <property type="entry name" value="GATase_7"/>
    <property type="match status" value="1"/>
</dbReference>
<keyword evidence="3" id="KW-0067">ATP-binding</keyword>
<gene>
    <name evidence="5" type="ORF">PI95_008710</name>
</gene>
<dbReference type="GO" id="GO:0005524">
    <property type="term" value="F:ATP binding"/>
    <property type="evidence" value="ECO:0007669"/>
    <property type="project" value="UniProtKB-KW"/>
</dbReference>
<dbReference type="EMBL" id="JTCM02000012">
    <property type="protein sequence ID" value="NEU72646.1"/>
    <property type="molecule type" value="Genomic_DNA"/>
</dbReference>
<proteinExistence type="predicted"/>
<feature type="domain" description="Glutamine amidotransferase type-2" evidence="4">
    <location>
        <begin position="1"/>
        <end position="52"/>
    </location>
</feature>
<protein>
    <recommendedName>
        <fullName evidence="4">Glutamine amidotransferase type-2 domain-containing protein</fullName>
    </recommendedName>
</protein>
<dbReference type="InterPro" id="IPR050795">
    <property type="entry name" value="Asn_Synthetase"/>
</dbReference>
<evidence type="ECO:0000256" key="3">
    <source>
        <dbReference type="ARBA" id="ARBA00022840"/>
    </source>
</evidence>
<reference evidence="5 6" key="1">
    <citation type="journal article" date="2015" name="Genome Announc.">
        <title>Draft Genome Sequence of Cyanobacterium Hassallia byssoidea Strain VB512170, Isolated from Monuments in India.</title>
        <authorList>
            <person name="Singh D."/>
            <person name="Chandrababunaidu M.M."/>
            <person name="Panda A."/>
            <person name="Sen D."/>
            <person name="Bhattacharyya S."/>
            <person name="Adhikary S.P."/>
            <person name="Tripathy S."/>
        </authorList>
    </citation>
    <scope>NUCLEOTIDE SEQUENCE [LARGE SCALE GENOMIC DNA]</scope>
    <source>
        <strain evidence="5 6">VB512170</strain>
    </source>
</reference>
<evidence type="ECO:0000313" key="5">
    <source>
        <dbReference type="EMBL" id="NEU72646.1"/>
    </source>
</evidence>